<feature type="region of interest" description="Disordered" evidence="2">
    <location>
        <begin position="270"/>
        <end position="306"/>
    </location>
</feature>
<evidence type="ECO:0000256" key="1">
    <source>
        <dbReference type="ARBA" id="ARBA00005254"/>
    </source>
</evidence>
<keyword evidence="4" id="KW-1185">Reference proteome</keyword>
<dbReference type="PANTHER" id="PTHR43802:SF1">
    <property type="entry name" value="IP11341P-RELATED"/>
    <property type="match status" value="1"/>
</dbReference>
<comment type="similarity">
    <text evidence="1">Belongs to the enoyl-CoA hydratase/isomerase family.</text>
</comment>
<sequence>MTSWKYMSYEKTSNGRIAIIALQRPEARNAQHRGLLVELDQAFMKAEADDEVRVVVLRGEGASFSAGHDLGSADARKLREPGPDQHQTYRENGGTRHGAERRMLQEWHYFFDNTKRWRNLRKTTIASVQGPVVSGGLMLMWACDLIVAADDAYFADVVGTRYGMCGLEYFGHPWELGPRRAKELLLTGDSIDADEAYRIGMVNKVFPADRLVEETLRFAERIADVPTMTALLIKDSVNQTLDQQGFSNALASAFSLHTINHSHWAEINPNGASIATGSDGVPRWRDAGPIRPARKDAAGGEPVEGP</sequence>
<gene>
    <name evidence="3" type="ORF">ACFFIA_40880</name>
</gene>
<dbReference type="EMBL" id="JBHLUH010000094">
    <property type="protein sequence ID" value="MFC0533974.1"/>
    <property type="molecule type" value="Genomic_DNA"/>
</dbReference>
<dbReference type="Proteomes" id="UP001589867">
    <property type="component" value="Unassembled WGS sequence"/>
</dbReference>
<proteinExistence type="inferred from homology"/>
<comment type="caution">
    <text evidence="3">The sequence shown here is derived from an EMBL/GenBank/DDBJ whole genome shotgun (WGS) entry which is preliminary data.</text>
</comment>
<dbReference type="CDD" id="cd06558">
    <property type="entry name" value="crotonase-like"/>
    <property type="match status" value="1"/>
</dbReference>
<dbReference type="Gene3D" id="3.90.226.10">
    <property type="entry name" value="2-enoyl-CoA Hydratase, Chain A, domain 1"/>
    <property type="match status" value="1"/>
</dbReference>
<evidence type="ECO:0000313" key="3">
    <source>
        <dbReference type="EMBL" id="MFC0533974.1"/>
    </source>
</evidence>
<dbReference type="Pfam" id="PF00378">
    <property type="entry name" value="ECH_1"/>
    <property type="match status" value="1"/>
</dbReference>
<dbReference type="PANTHER" id="PTHR43802">
    <property type="entry name" value="ENOYL-COA HYDRATASE"/>
    <property type="match status" value="1"/>
</dbReference>
<dbReference type="RefSeq" id="WP_377262254.1">
    <property type="nucleotide sequence ID" value="NZ_JBHLUH010000094.1"/>
</dbReference>
<evidence type="ECO:0000256" key="2">
    <source>
        <dbReference type="SAM" id="MobiDB-lite"/>
    </source>
</evidence>
<name>A0ABV6MHD9_9ACTN</name>
<dbReference type="InterPro" id="IPR001753">
    <property type="entry name" value="Enoyl-CoA_hydra/iso"/>
</dbReference>
<feature type="region of interest" description="Disordered" evidence="2">
    <location>
        <begin position="72"/>
        <end position="97"/>
    </location>
</feature>
<feature type="compositionally biased region" description="Basic and acidic residues" evidence="2">
    <location>
        <begin position="74"/>
        <end position="97"/>
    </location>
</feature>
<dbReference type="InterPro" id="IPR029045">
    <property type="entry name" value="ClpP/crotonase-like_dom_sf"/>
</dbReference>
<feature type="compositionally biased region" description="Basic and acidic residues" evidence="2">
    <location>
        <begin position="282"/>
        <end position="298"/>
    </location>
</feature>
<organism evidence="3 4">
    <name type="scientific">Phytohabitans kaempferiae</name>
    <dbReference type="NCBI Taxonomy" id="1620943"/>
    <lineage>
        <taxon>Bacteria</taxon>
        <taxon>Bacillati</taxon>
        <taxon>Actinomycetota</taxon>
        <taxon>Actinomycetes</taxon>
        <taxon>Micromonosporales</taxon>
        <taxon>Micromonosporaceae</taxon>
    </lineage>
</organism>
<accession>A0ABV6MHD9</accession>
<evidence type="ECO:0000313" key="4">
    <source>
        <dbReference type="Proteomes" id="UP001589867"/>
    </source>
</evidence>
<dbReference type="NCBIfam" id="NF006140">
    <property type="entry name" value="PRK08290.1"/>
    <property type="match status" value="1"/>
</dbReference>
<dbReference type="SUPFAM" id="SSF52096">
    <property type="entry name" value="ClpP/crotonase"/>
    <property type="match status" value="1"/>
</dbReference>
<protein>
    <submittedName>
        <fullName evidence="3">Enoyl-CoA hydratase</fullName>
    </submittedName>
</protein>
<reference evidence="3 4" key="1">
    <citation type="submission" date="2024-09" db="EMBL/GenBank/DDBJ databases">
        <authorList>
            <person name="Sun Q."/>
            <person name="Mori K."/>
        </authorList>
    </citation>
    <scope>NUCLEOTIDE SEQUENCE [LARGE SCALE GENOMIC DNA]</scope>
    <source>
        <strain evidence="3 4">TBRC 3947</strain>
    </source>
</reference>